<evidence type="ECO:0000313" key="5">
    <source>
        <dbReference type="Proteomes" id="UP001318321"/>
    </source>
</evidence>
<proteinExistence type="inferred from homology"/>
<dbReference type="InterPro" id="IPR031107">
    <property type="entry name" value="Small_HSP"/>
</dbReference>
<dbReference type="SUPFAM" id="SSF49764">
    <property type="entry name" value="HSP20-like chaperones"/>
    <property type="match status" value="1"/>
</dbReference>
<reference evidence="4 5" key="1">
    <citation type="submission" date="2020-03" db="EMBL/GenBank/DDBJ databases">
        <title>Identification of Halomonas strains.</title>
        <authorList>
            <person name="Xiao Z."/>
            <person name="Dong F."/>
            <person name="Wang Z."/>
            <person name="Zhao J.-Y."/>
        </authorList>
    </citation>
    <scope>NUCLEOTIDE SEQUENCE [LARGE SCALE GENOMIC DNA]</scope>
    <source>
        <strain evidence="4 5">DX6</strain>
    </source>
</reference>
<gene>
    <name evidence="4" type="ORF">HBJ55_16010</name>
</gene>
<evidence type="ECO:0000313" key="4">
    <source>
        <dbReference type="EMBL" id="NIC06934.1"/>
    </source>
</evidence>
<dbReference type="CDD" id="cd06464">
    <property type="entry name" value="ACD_sHsps-like"/>
    <property type="match status" value="1"/>
</dbReference>
<comment type="similarity">
    <text evidence="1 2">Belongs to the small heat shock protein (HSP20) family.</text>
</comment>
<evidence type="ECO:0000256" key="2">
    <source>
        <dbReference type="RuleBase" id="RU003616"/>
    </source>
</evidence>
<dbReference type="Pfam" id="PF00011">
    <property type="entry name" value="HSP20"/>
    <property type="match status" value="1"/>
</dbReference>
<comment type="caution">
    <text evidence="4">The sequence shown here is derived from an EMBL/GenBank/DDBJ whole genome shotgun (WGS) entry which is preliminary data.</text>
</comment>
<evidence type="ECO:0000256" key="1">
    <source>
        <dbReference type="PROSITE-ProRule" id="PRU00285"/>
    </source>
</evidence>
<organism evidence="4 5">
    <name type="scientific">Billgrantia bachuensis</name>
    <dbReference type="NCBI Taxonomy" id="2717286"/>
    <lineage>
        <taxon>Bacteria</taxon>
        <taxon>Pseudomonadati</taxon>
        <taxon>Pseudomonadota</taxon>
        <taxon>Gammaproteobacteria</taxon>
        <taxon>Oceanospirillales</taxon>
        <taxon>Halomonadaceae</taxon>
        <taxon>Billgrantia</taxon>
    </lineage>
</organism>
<sequence length="153" mass="17357">MFGDLRRFDAGISPGADWFRQWLDEVFSDEGAADIRSVPRGSFPMINVGRTDDAVRVYVLAAGLAKDDLEISVQDNVLTLRGRRDALPGGDDSERKRPCFRRERFDGEFVRSIALPEGIDVERAEARCHDGVFEIHLPKREELKPRRIEVQTA</sequence>
<feature type="domain" description="SHSP" evidence="3">
    <location>
        <begin position="37"/>
        <end position="153"/>
    </location>
</feature>
<dbReference type="PANTHER" id="PTHR11527">
    <property type="entry name" value="HEAT-SHOCK PROTEIN 20 FAMILY MEMBER"/>
    <property type="match status" value="1"/>
</dbReference>
<dbReference type="Proteomes" id="UP001318321">
    <property type="component" value="Unassembled WGS sequence"/>
</dbReference>
<dbReference type="InterPro" id="IPR008978">
    <property type="entry name" value="HSP20-like_chaperone"/>
</dbReference>
<evidence type="ECO:0000259" key="3">
    <source>
        <dbReference type="PROSITE" id="PS01031"/>
    </source>
</evidence>
<name>A0ABX0PU26_9GAMM</name>
<dbReference type="PROSITE" id="PS01031">
    <property type="entry name" value="SHSP"/>
    <property type="match status" value="1"/>
</dbReference>
<accession>A0ABX0PU26</accession>
<dbReference type="RefSeq" id="WP_167117143.1">
    <property type="nucleotide sequence ID" value="NZ_JAAQTO010000045.1"/>
</dbReference>
<dbReference type="InterPro" id="IPR002068">
    <property type="entry name" value="A-crystallin/Hsp20_dom"/>
</dbReference>
<protein>
    <submittedName>
        <fullName evidence="4">Hsp20/alpha crystallin family protein</fullName>
    </submittedName>
</protein>
<keyword evidence="5" id="KW-1185">Reference proteome</keyword>
<dbReference type="EMBL" id="JAAQTO010000045">
    <property type="protein sequence ID" value="NIC06934.1"/>
    <property type="molecule type" value="Genomic_DNA"/>
</dbReference>
<dbReference type="Gene3D" id="2.60.40.790">
    <property type="match status" value="1"/>
</dbReference>